<reference evidence="8 9" key="1">
    <citation type="submission" date="2018-11" db="EMBL/GenBank/DDBJ databases">
        <title>Draft genome sequence of Ferruginibacter sp. BO-59.</title>
        <authorList>
            <person name="Im W.T."/>
        </authorList>
    </citation>
    <scope>NUCLEOTIDE SEQUENCE [LARGE SCALE GENOMIC DNA]</scope>
    <source>
        <strain evidence="8 9">BO-59</strain>
    </source>
</reference>
<dbReference type="Gene3D" id="2.115.10.20">
    <property type="entry name" value="Glycosyl hydrolase domain, family 43"/>
    <property type="match status" value="2"/>
</dbReference>
<keyword evidence="9" id="KW-1185">Reference proteome</keyword>
<keyword evidence="3" id="KW-0378">Hydrolase</keyword>
<dbReference type="OrthoDB" id="177947at2"/>
<comment type="caution">
    <text evidence="8">The sequence shown here is derived from an EMBL/GenBank/DDBJ whole genome shotgun (WGS) entry which is preliminary data.</text>
</comment>
<feature type="signal peptide" evidence="7">
    <location>
        <begin position="1"/>
        <end position="22"/>
    </location>
</feature>
<dbReference type="InterPro" id="IPR023296">
    <property type="entry name" value="Glyco_hydro_beta-prop_sf"/>
</dbReference>
<proteinExistence type="inferred from homology"/>
<dbReference type="GO" id="GO:0004553">
    <property type="term" value="F:hydrolase activity, hydrolyzing O-glycosyl compounds"/>
    <property type="evidence" value="ECO:0007669"/>
    <property type="project" value="InterPro"/>
</dbReference>
<evidence type="ECO:0000256" key="5">
    <source>
        <dbReference type="PIRSR" id="PIRSR606710-1"/>
    </source>
</evidence>
<feature type="active site" description="Proton acceptor" evidence="5">
    <location>
        <position position="364"/>
    </location>
</feature>
<name>A0A3M9ND08_9BACT</name>
<evidence type="ECO:0000313" key="8">
    <source>
        <dbReference type="EMBL" id="RNI35295.1"/>
    </source>
</evidence>
<dbReference type="RefSeq" id="WP_123121282.1">
    <property type="nucleotide sequence ID" value="NZ_RJJR01000011.1"/>
</dbReference>
<evidence type="ECO:0000256" key="4">
    <source>
        <dbReference type="ARBA" id="ARBA00023295"/>
    </source>
</evidence>
<dbReference type="InterPro" id="IPR006710">
    <property type="entry name" value="Glyco_hydro_43"/>
</dbReference>
<dbReference type="SUPFAM" id="SSF75005">
    <property type="entry name" value="Arabinanase/levansucrase/invertase"/>
    <property type="match status" value="2"/>
</dbReference>
<protein>
    <submittedName>
        <fullName evidence="8">Uncharacterized protein</fullName>
    </submittedName>
</protein>
<dbReference type="Pfam" id="PF04616">
    <property type="entry name" value="Glyco_hydro_43"/>
    <property type="match status" value="2"/>
</dbReference>
<comment type="similarity">
    <text evidence="1">Belongs to the glycosyl hydrolase 43 family.</text>
</comment>
<dbReference type="GO" id="GO:0005975">
    <property type="term" value="P:carbohydrate metabolic process"/>
    <property type="evidence" value="ECO:0007669"/>
    <property type="project" value="InterPro"/>
</dbReference>
<sequence length="661" mass="74840">MRNITKIIFFIFCSFTVFNTYAQKTYTNPLLPSGADPWVTYKDGYYYYTNTTGHNITLWKTKNIVDLKSAERKIVWTPPASGSYSKQIWAPEIHFLQGKWYAYFAADSGNNFDHRMYVIENTSRDPLEGTWKMKGQLNLPENKWAIDASVFENNGKMFVIWSGWQGNENGEQDIFIAQLKNPWTVEGKRTLISAPTLSWETHGDLNNPNDVPHVNVNEGPEILKHGDKIFLTYSASGCWTDYYALGMLTAGVHENLLNASSWKKSAQPVFKQSPENHVYATGHNSFFKSPDGTEDYILYHANSEPGQGCGSHRSPRAQKFTWKEDGTPDFGEPVAEGFHLNVPSGMDDVASLKENPVLNMNFPDPTVINVDGTYYAYATQGRSEGNTNHVQVASSKDLFHWKYLGDALPEKPSWASYNFWAPDVLFDTASQQYVMFFSAKNKDTSLNMCIGVAFSKTPQGPFVDMGAPFLKGKDFSNIDPMVMIDPKSGKKILYWGSDFAPIRVQELNEDWKSFKNGSEAKAILFPDKNKDYEKLIEGAWVDYNEGKYYLYYSGDNCCGDRANYAVMIARADNPFGPFETPGKYDGAGNSVILAKDSDWFAPGHNSIVKDVKGNLWIAYHAIWPNEAAFARKEAKDKYVRRVMCIQPVKYINGWPVVEKKY</sequence>
<organism evidence="8 9">
    <name type="scientific">Hanamia caeni</name>
    <dbReference type="NCBI Taxonomy" id="2294116"/>
    <lineage>
        <taxon>Bacteria</taxon>
        <taxon>Pseudomonadati</taxon>
        <taxon>Bacteroidota</taxon>
        <taxon>Chitinophagia</taxon>
        <taxon>Chitinophagales</taxon>
        <taxon>Chitinophagaceae</taxon>
        <taxon>Hanamia</taxon>
    </lineage>
</organism>
<keyword evidence="4" id="KW-0326">Glycosidase</keyword>
<dbReference type="CDD" id="cd18820">
    <property type="entry name" value="GH43_LbAraf43-like"/>
    <property type="match status" value="1"/>
</dbReference>
<dbReference type="EMBL" id="RJJR01000011">
    <property type="protein sequence ID" value="RNI35295.1"/>
    <property type="molecule type" value="Genomic_DNA"/>
</dbReference>
<feature type="active site" description="Proton donor" evidence="5">
    <location>
        <position position="537"/>
    </location>
</feature>
<dbReference type="AlphaFoldDB" id="A0A3M9ND08"/>
<feature type="chain" id="PRO_5018044092" evidence="7">
    <location>
        <begin position="23"/>
        <end position="661"/>
    </location>
</feature>
<dbReference type="PANTHER" id="PTHR43817:SF1">
    <property type="entry name" value="HYDROLASE, FAMILY 43, PUTATIVE (AFU_ORTHOLOGUE AFUA_3G01660)-RELATED"/>
    <property type="match status" value="1"/>
</dbReference>
<evidence type="ECO:0000256" key="7">
    <source>
        <dbReference type="SAM" id="SignalP"/>
    </source>
</evidence>
<evidence type="ECO:0000256" key="6">
    <source>
        <dbReference type="PIRSR" id="PIRSR606710-2"/>
    </source>
</evidence>
<feature type="site" description="Important for catalytic activity, responsible for pKa modulation of the active site Glu and correct orientation of both the proton donor and substrate" evidence="6">
    <location>
        <position position="479"/>
    </location>
</feature>
<evidence type="ECO:0000256" key="2">
    <source>
        <dbReference type="ARBA" id="ARBA00022729"/>
    </source>
</evidence>
<dbReference type="CDD" id="cd08999">
    <property type="entry name" value="GH43_ABN-like"/>
    <property type="match status" value="1"/>
</dbReference>
<gene>
    <name evidence="8" type="ORF">EFY79_13665</name>
</gene>
<evidence type="ECO:0000256" key="3">
    <source>
        <dbReference type="ARBA" id="ARBA00022801"/>
    </source>
</evidence>
<evidence type="ECO:0000313" key="9">
    <source>
        <dbReference type="Proteomes" id="UP000267223"/>
    </source>
</evidence>
<accession>A0A3M9ND08</accession>
<keyword evidence="2 7" id="KW-0732">Signal</keyword>
<dbReference type="PANTHER" id="PTHR43817">
    <property type="entry name" value="GLYCOSYL HYDROLASE"/>
    <property type="match status" value="1"/>
</dbReference>
<dbReference type="Proteomes" id="UP000267223">
    <property type="component" value="Unassembled WGS sequence"/>
</dbReference>
<evidence type="ECO:0000256" key="1">
    <source>
        <dbReference type="ARBA" id="ARBA00009865"/>
    </source>
</evidence>